<comment type="caution">
    <text evidence="1">The sequence shown here is derived from an EMBL/GenBank/DDBJ whole genome shotgun (WGS) entry which is preliminary data.</text>
</comment>
<evidence type="ECO:0000313" key="2">
    <source>
        <dbReference type="Proteomes" id="UP000635726"/>
    </source>
</evidence>
<dbReference type="RefSeq" id="WP_229670953.1">
    <property type="nucleotide sequence ID" value="NZ_BMOE01000007.1"/>
</dbReference>
<gene>
    <name evidence="1" type="ORF">GCM10008939_22490</name>
</gene>
<reference evidence="1" key="1">
    <citation type="journal article" date="2014" name="Int. J. Syst. Evol. Microbiol.">
        <title>Complete genome sequence of Corynebacterium casei LMG S-19264T (=DSM 44701T), isolated from a smear-ripened cheese.</title>
        <authorList>
            <consortium name="US DOE Joint Genome Institute (JGI-PGF)"/>
            <person name="Walter F."/>
            <person name="Albersmeier A."/>
            <person name="Kalinowski J."/>
            <person name="Ruckert C."/>
        </authorList>
    </citation>
    <scope>NUCLEOTIDE SEQUENCE</scope>
    <source>
        <strain evidence="1">JCM 14371</strain>
    </source>
</reference>
<organism evidence="1 2">
    <name type="scientific">Deinococcus aquiradiocola</name>
    <dbReference type="NCBI Taxonomy" id="393059"/>
    <lineage>
        <taxon>Bacteria</taxon>
        <taxon>Thermotogati</taxon>
        <taxon>Deinococcota</taxon>
        <taxon>Deinococci</taxon>
        <taxon>Deinococcales</taxon>
        <taxon>Deinococcaceae</taxon>
        <taxon>Deinococcus</taxon>
    </lineage>
</organism>
<dbReference type="EMBL" id="BMOE01000007">
    <property type="protein sequence ID" value="GGJ77957.1"/>
    <property type="molecule type" value="Genomic_DNA"/>
</dbReference>
<keyword evidence="2" id="KW-1185">Reference proteome</keyword>
<accession>A0A917UQZ1</accession>
<protein>
    <submittedName>
        <fullName evidence="1">Uncharacterized protein</fullName>
    </submittedName>
</protein>
<proteinExistence type="predicted"/>
<sequence length="560" mass="58662">MPGTTAETTGPEILGVVKVEFQHIGQADFSVQATMVGDGLASQTLTRTGALSFTQGARGSFTGPDHVRYLYGQLNVNNTGPARSNLTLLGINAKVTGGFRSLGDTSLAAASRANGEPLTALEARKVLPLHRRDLIGGAVQVVDAQADFQAYPETAITPAIANFMAGSPYNGYAFPFGFVARSKTNASTRLVPSGTAAGTVTLAFRYPDEDPNSTSDDLNSFTWYGLVTSDTENRETADPFETDTVRACAAAQTLYGGAATVVAATLRNLPPTNCGRTNTTAQDVYTVRTSGRPGSPTTKVPDLTIAPSAGTDVVVFNDVNPFIDGAAYSNPNNTTLVQNLVNYTPVSGIRASSKTVWMEFGHGTFCQGYCSAPYLSTMKSIITSQGYTVQDIASATLPVIPQSVKVIFLWNPLTNFTVAEINALKAFSSEGGRIVFIGEWDGFYGTGISVENAFLINMGAVMRNTGGAVDCNYNTEPGTSLRPSQITAGLTNLTVACASVIAPGPDDFIFLYDQSNTLPLAGVARINTTPIATVVSASLKPQALASLAAPALNPASPSGY</sequence>
<dbReference type="Proteomes" id="UP000635726">
    <property type="component" value="Unassembled WGS sequence"/>
</dbReference>
<reference evidence="1" key="2">
    <citation type="submission" date="2020-09" db="EMBL/GenBank/DDBJ databases">
        <authorList>
            <person name="Sun Q."/>
            <person name="Ohkuma M."/>
        </authorList>
    </citation>
    <scope>NUCLEOTIDE SEQUENCE</scope>
    <source>
        <strain evidence="1">JCM 14371</strain>
    </source>
</reference>
<evidence type="ECO:0000313" key="1">
    <source>
        <dbReference type="EMBL" id="GGJ77957.1"/>
    </source>
</evidence>
<name>A0A917UQZ1_9DEIO</name>
<dbReference type="AlphaFoldDB" id="A0A917UQZ1"/>